<feature type="signal peptide" evidence="2">
    <location>
        <begin position="1"/>
        <end position="22"/>
    </location>
</feature>
<evidence type="ECO:0000256" key="1">
    <source>
        <dbReference type="SAM" id="MobiDB-lite"/>
    </source>
</evidence>
<dbReference type="Proteomes" id="UP000193900">
    <property type="component" value="Unassembled WGS sequence"/>
</dbReference>
<accession>A0A1Y5TKY6</accession>
<dbReference type="InterPro" id="IPR036366">
    <property type="entry name" value="PGBDSf"/>
</dbReference>
<keyword evidence="5" id="KW-1185">Reference proteome</keyword>
<name>A0A1Y5TKY6_9RHOB</name>
<dbReference type="Pfam" id="PF01471">
    <property type="entry name" value="PG_binding_1"/>
    <property type="match status" value="1"/>
</dbReference>
<reference evidence="4 5" key="1">
    <citation type="submission" date="2017-03" db="EMBL/GenBank/DDBJ databases">
        <authorList>
            <person name="Afonso C.L."/>
            <person name="Miller P.J."/>
            <person name="Scott M.A."/>
            <person name="Spackman E."/>
            <person name="Goraichik I."/>
            <person name="Dimitrov K.M."/>
            <person name="Suarez D.L."/>
            <person name="Swayne D.E."/>
        </authorList>
    </citation>
    <scope>NUCLEOTIDE SEQUENCE [LARGE SCALE GENOMIC DNA]</scope>
    <source>
        <strain evidence="4 5">CECT 7023</strain>
    </source>
</reference>
<dbReference type="InterPro" id="IPR002477">
    <property type="entry name" value="Peptidoglycan-bd-like"/>
</dbReference>
<keyword evidence="2" id="KW-0732">Signal</keyword>
<dbReference type="InterPro" id="IPR036365">
    <property type="entry name" value="PGBD-like_sf"/>
</dbReference>
<dbReference type="Pfam" id="PF13365">
    <property type="entry name" value="Trypsin_2"/>
    <property type="match status" value="1"/>
</dbReference>
<evidence type="ECO:0000259" key="3">
    <source>
        <dbReference type="Pfam" id="PF01471"/>
    </source>
</evidence>
<evidence type="ECO:0000256" key="2">
    <source>
        <dbReference type="SAM" id="SignalP"/>
    </source>
</evidence>
<proteinExistence type="predicted"/>
<gene>
    <name evidence="4" type="ORF">ROA7023_03158</name>
</gene>
<sequence>MTRRLIGLFLGTTMALPMSAFAQETLWLQIEARRTLQGAAEAARGYASRLENVAGFSVGNGYYGIALGPYEAEDARRLLNELLARGQIPPDSYTVSGADFEQQFYPVGVGAPLEAQPLPDAVADAAQDNVLTPDDITASAAAAIENADVPTEPVIETPPEPEPVPDETRSEALQSEALLGPDEKRQLQIALQWAGYYNSTIDGLFGRGTRGSMAGWQADKGYEATGVLTTRQRNELLSDYNAVLEGMELARVRDDATGIEIVIPTGPVAFAEYQPPFAKFEPRSDALPAQVLLISQPGDEDRFFGFYEILQSLALVPPEGERSRSSRAFEIDAIGPELHTYVYATREDGAIKGFMLIWPTGDEERRSRILAEMRSSFTRIDGVLDPAIAPPDEDQGVNLVAGLEIRQPRETMSGFYIDNAGSVLTSAEIATGCTELTIEGSYDASVAHMDADLGIAVLRPAERLAPIRVAEFQTSVPRLRAEVAVAGYPFGGLLSSPALTFGTLEDIRGLAGEEEVKRLSLQVEDGDAGGPLFDNGGAVLGMLLPRDDSGTRVLPKDVNFAADAEAIIASLRGVGITVQTTPSIAAITPELLTLRAAEMTVLVSCW</sequence>
<feature type="domain" description="Peptidoglycan binding-like" evidence="3">
    <location>
        <begin position="185"/>
        <end position="234"/>
    </location>
</feature>
<dbReference type="SUPFAM" id="SSF47090">
    <property type="entry name" value="PGBD-like"/>
    <property type="match status" value="1"/>
</dbReference>
<feature type="region of interest" description="Disordered" evidence="1">
    <location>
        <begin position="147"/>
        <end position="168"/>
    </location>
</feature>
<evidence type="ECO:0000313" key="5">
    <source>
        <dbReference type="Proteomes" id="UP000193900"/>
    </source>
</evidence>
<dbReference type="RefSeq" id="WP_234992258.1">
    <property type="nucleotide sequence ID" value="NZ_FWFZ01000019.1"/>
</dbReference>
<evidence type="ECO:0000313" key="4">
    <source>
        <dbReference type="EMBL" id="SLN66516.1"/>
    </source>
</evidence>
<dbReference type="EMBL" id="FWFZ01000019">
    <property type="protein sequence ID" value="SLN66516.1"/>
    <property type="molecule type" value="Genomic_DNA"/>
</dbReference>
<dbReference type="AlphaFoldDB" id="A0A1Y5TKY6"/>
<dbReference type="Gene3D" id="2.40.10.120">
    <property type="match status" value="1"/>
</dbReference>
<protein>
    <submittedName>
        <fullName evidence="4">Putative peptidoglycan binding domain protein</fullName>
    </submittedName>
</protein>
<dbReference type="Gene3D" id="1.10.101.10">
    <property type="entry name" value="PGBD-like superfamily/PGBD"/>
    <property type="match status" value="1"/>
</dbReference>
<feature type="chain" id="PRO_5012961061" evidence="2">
    <location>
        <begin position="23"/>
        <end position="606"/>
    </location>
</feature>
<dbReference type="InterPro" id="IPR009003">
    <property type="entry name" value="Peptidase_S1_PA"/>
</dbReference>
<dbReference type="SUPFAM" id="SSF50494">
    <property type="entry name" value="Trypsin-like serine proteases"/>
    <property type="match status" value="1"/>
</dbReference>
<organism evidence="4 5">
    <name type="scientific">Roseisalinus antarcticus</name>
    <dbReference type="NCBI Taxonomy" id="254357"/>
    <lineage>
        <taxon>Bacteria</taxon>
        <taxon>Pseudomonadati</taxon>
        <taxon>Pseudomonadota</taxon>
        <taxon>Alphaproteobacteria</taxon>
        <taxon>Rhodobacterales</taxon>
        <taxon>Roseobacteraceae</taxon>
        <taxon>Roseisalinus</taxon>
    </lineage>
</organism>